<protein>
    <submittedName>
        <fullName evidence="1">Uncharacterized protein</fullName>
    </submittedName>
</protein>
<organism evidence="1">
    <name type="scientific">Octopus bimaculoides</name>
    <name type="common">California two-spotted octopus</name>
    <dbReference type="NCBI Taxonomy" id="37653"/>
    <lineage>
        <taxon>Eukaryota</taxon>
        <taxon>Metazoa</taxon>
        <taxon>Spiralia</taxon>
        <taxon>Lophotrochozoa</taxon>
        <taxon>Mollusca</taxon>
        <taxon>Cephalopoda</taxon>
        <taxon>Coleoidea</taxon>
        <taxon>Octopodiformes</taxon>
        <taxon>Octopoda</taxon>
        <taxon>Incirrata</taxon>
        <taxon>Octopodidae</taxon>
        <taxon>Octopus</taxon>
    </lineage>
</organism>
<dbReference type="AlphaFoldDB" id="A0A0L8IEC2"/>
<sequence length="50" mass="5455">MDILMCINECVCVICTMVRVCLHAGVFVFNSCETMCIKLGPCIPIESPSS</sequence>
<gene>
    <name evidence="1" type="ORF">OCBIM_22011772mg</name>
</gene>
<name>A0A0L8IEC2_OCTBM</name>
<dbReference type="EMBL" id="KQ415891">
    <property type="protein sequence ID" value="KOF99817.1"/>
    <property type="molecule type" value="Genomic_DNA"/>
</dbReference>
<reference evidence="1" key="1">
    <citation type="submission" date="2015-07" db="EMBL/GenBank/DDBJ databases">
        <title>MeaNS - Measles Nucleotide Surveillance Program.</title>
        <authorList>
            <person name="Tran T."/>
            <person name="Druce J."/>
        </authorList>
    </citation>
    <scope>NUCLEOTIDE SEQUENCE</scope>
    <source>
        <strain evidence="1">UCB-OBI-ISO-001</strain>
        <tissue evidence="1">Gonad</tissue>
    </source>
</reference>
<proteinExistence type="predicted"/>
<evidence type="ECO:0000313" key="1">
    <source>
        <dbReference type="EMBL" id="KOF99817.1"/>
    </source>
</evidence>
<accession>A0A0L8IEC2</accession>